<organism evidence="1 2">
    <name type="scientific">Drosophila gunungcola</name>
    <name type="common">fruit fly</name>
    <dbReference type="NCBI Taxonomy" id="103775"/>
    <lineage>
        <taxon>Eukaryota</taxon>
        <taxon>Metazoa</taxon>
        <taxon>Ecdysozoa</taxon>
        <taxon>Arthropoda</taxon>
        <taxon>Hexapoda</taxon>
        <taxon>Insecta</taxon>
        <taxon>Pterygota</taxon>
        <taxon>Neoptera</taxon>
        <taxon>Endopterygota</taxon>
        <taxon>Diptera</taxon>
        <taxon>Brachycera</taxon>
        <taxon>Muscomorpha</taxon>
        <taxon>Ephydroidea</taxon>
        <taxon>Drosophilidae</taxon>
        <taxon>Drosophila</taxon>
        <taxon>Sophophora</taxon>
    </lineage>
</organism>
<keyword evidence="2" id="KW-1185">Reference proteome</keyword>
<dbReference type="AlphaFoldDB" id="A0A9Q0BJ79"/>
<protein>
    <submittedName>
        <fullName evidence="1">Uncharacterized protein</fullName>
    </submittedName>
</protein>
<dbReference type="EMBL" id="JAMKOV010000138">
    <property type="protein sequence ID" value="KAI8033424.1"/>
    <property type="molecule type" value="Genomic_DNA"/>
</dbReference>
<evidence type="ECO:0000313" key="1">
    <source>
        <dbReference type="EMBL" id="KAI8033424.1"/>
    </source>
</evidence>
<sequence length="58" mass="6567">PTSLKGTKCYSRSHSKSCLPFLMFLKNKMCVSCEGELKVNYANVYSDVTRHSCLPFLC</sequence>
<feature type="non-terminal residue" evidence="1">
    <location>
        <position position="1"/>
    </location>
</feature>
<evidence type="ECO:0000313" key="2">
    <source>
        <dbReference type="Proteomes" id="UP001059596"/>
    </source>
</evidence>
<comment type="caution">
    <text evidence="1">The sequence shown here is derived from an EMBL/GenBank/DDBJ whole genome shotgun (WGS) entry which is preliminary data.</text>
</comment>
<reference evidence="1" key="1">
    <citation type="journal article" date="2023" name="Genome Biol. Evol.">
        <title>Long-read-based Genome Assembly of Drosophila gunungcola Reveals Fewer Chemosensory Genes in Flower-breeding Species.</title>
        <authorList>
            <person name="Negi A."/>
            <person name="Liao B.Y."/>
            <person name="Yeh S.D."/>
        </authorList>
    </citation>
    <scope>NUCLEOTIDE SEQUENCE</scope>
    <source>
        <strain evidence="1">Sukarami</strain>
    </source>
</reference>
<proteinExistence type="predicted"/>
<accession>A0A9Q0BJ79</accession>
<gene>
    <name evidence="1" type="ORF">M5D96_013826</name>
</gene>
<name>A0A9Q0BJ79_9MUSC</name>
<dbReference type="Proteomes" id="UP001059596">
    <property type="component" value="Unassembled WGS sequence"/>
</dbReference>